<feature type="coiled-coil region" evidence="9">
    <location>
        <begin position="171"/>
        <end position="214"/>
    </location>
</feature>
<dbReference type="GO" id="GO:0000139">
    <property type="term" value="C:Golgi membrane"/>
    <property type="evidence" value="ECO:0007669"/>
    <property type="project" value="UniProtKB-SubCell"/>
</dbReference>
<comment type="similarity">
    <text evidence="2">Belongs to the COG7 family.</text>
</comment>
<evidence type="ECO:0000256" key="9">
    <source>
        <dbReference type="SAM" id="Coils"/>
    </source>
</evidence>
<dbReference type="Proteomes" id="UP001162131">
    <property type="component" value="Unassembled WGS sequence"/>
</dbReference>
<protein>
    <recommendedName>
        <fullName evidence="3">Conserved oligomeric Golgi complex subunit 7</fullName>
    </recommendedName>
    <alternativeName>
        <fullName evidence="8">Component of oligomeric Golgi complex 7</fullName>
    </alternativeName>
</protein>
<evidence type="ECO:0000256" key="5">
    <source>
        <dbReference type="ARBA" id="ARBA00022927"/>
    </source>
</evidence>
<sequence length="687" mass="79091">MDDIFQDNWDPVSWLNAILENDSQPEQKLSSLSIKLQLLEQDLEATLEFKSSSLFKDIGSYKDQVSALSIDTIDLIKETERIENAFKSLKTPELEELKRDHLLTERISDCKNALQEIETFESKVERMHALLDSNEDIENVTEQFASMRKSLKFMTGLPQFEKFVEKIESFMRVIKEKLRKKTEEMSKKEAREELKKLHRIYNELENSMEFAEILVGNRLKIYQKSTSDTFDEMISEVLQRIRNEGSLFQTIFPDPSPYLETLFEQILSKERISDLFLGQPIDSLIPTFTSLLSLISYVKNATNSINPISLHIIAISTKLTQLEKKLFDNSNIPRVFRDNPIDNWKKSSQYLLNEIKNSWERCLKITLGTSASEWCPIIEQAMISEIEKFKNEISSFVLQNNIKTLPNLDFTSGPSTQFQLNWNDVQATIKFYEEVLDFYVEVERIDGKIRQEFLNCMTTSYFTTEFTEQKELQDAIQINNPNLAKKCQHFVRTLREGGRFFNGILKILESMLDESKDLALRVLYLPIAGKLYSYHALPTWVEPVAQFSASPSPSIIAVGEHLLGLLQQLAPSSPDMNYEKAYIVEFSVSSPKDLPHGLNVHFWIAVLGYSLLGIFTSKILQIKQLSQQGGKQLAADIEYLLNIIKALTIDKDTDSSHSRNLVYLKNSLQGMKNDNPLSLAILNRMIR</sequence>
<keyword evidence="5" id="KW-0653">Protein transport</keyword>
<evidence type="ECO:0000256" key="7">
    <source>
        <dbReference type="ARBA" id="ARBA00023136"/>
    </source>
</evidence>
<keyword evidence="4" id="KW-0813">Transport</keyword>
<name>A0AAU9IDK6_9CILI</name>
<comment type="caution">
    <text evidence="10">The sequence shown here is derived from an EMBL/GenBank/DDBJ whole genome shotgun (WGS) entry which is preliminary data.</text>
</comment>
<dbReference type="GO" id="GO:0006886">
    <property type="term" value="P:intracellular protein transport"/>
    <property type="evidence" value="ECO:0007669"/>
    <property type="project" value="InterPro"/>
</dbReference>
<evidence type="ECO:0000313" key="11">
    <source>
        <dbReference type="Proteomes" id="UP001162131"/>
    </source>
</evidence>
<evidence type="ECO:0000256" key="8">
    <source>
        <dbReference type="ARBA" id="ARBA00031345"/>
    </source>
</evidence>
<keyword evidence="7" id="KW-0472">Membrane</keyword>
<accession>A0AAU9IDK6</accession>
<proteinExistence type="inferred from homology"/>
<keyword evidence="6" id="KW-0333">Golgi apparatus</keyword>
<dbReference type="GO" id="GO:0017119">
    <property type="term" value="C:Golgi transport complex"/>
    <property type="evidence" value="ECO:0007669"/>
    <property type="project" value="InterPro"/>
</dbReference>
<dbReference type="PANTHER" id="PTHR21443:SF0">
    <property type="entry name" value="CONSERVED OLIGOMERIC GOLGI COMPLEX SUBUNIT 7"/>
    <property type="match status" value="1"/>
</dbReference>
<reference evidence="10" key="1">
    <citation type="submission" date="2021-09" db="EMBL/GenBank/DDBJ databases">
        <authorList>
            <consortium name="AG Swart"/>
            <person name="Singh M."/>
            <person name="Singh A."/>
            <person name="Seah K."/>
            <person name="Emmerich C."/>
        </authorList>
    </citation>
    <scope>NUCLEOTIDE SEQUENCE</scope>
    <source>
        <strain evidence="10">ATCC30299</strain>
    </source>
</reference>
<dbReference type="PANTHER" id="PTHR21443">
    <property type="entry name" value="CONSERVED OLIGOMERIC GOLGI COMPLEX COMPONENT 7"/>
    <property type="match status" value="1"/>
</dbReference>
<evidence type="ECO:0000256" key="4">
    <source>
        <dbReference type="ARBA" id="ARBA00022448"/>
    </source>
</evidence>
<evidence type="ECO:0000256" key="2">
    <source>
        <dbReference type="ARBA" id="ARBA00005831"/>
    </source>
</evidence>
<dbReference type="GO" id="GO:0007030">
    <property type="term" value="P:Golgi organization"/>
    <property type="evidence" value="ECO:0007669"/>
    <property type="project" value="TreeGrafter"/>
</dbReference>
<keyword evidence="9" id="KW-0175">Coiled coil</keyword>
<dbReference type="EMBL" id="CAJZBQ010000004">
    <property type="protein sequence ID" value="CAG9311451.1"/>
    <property type="molecule type" value="Genomic_DNA"/>
</dbReference>
<dbReference type="Pfam" id="PF10191">
    <property type="entry name" value="COG7"/>
    <property type="match status" value="2"/>
</dbReference>
<gene>
    <name evidence="10" type="ORF">BSTOLATCC_MIC3740</name>
</gene>
<dbReference type="GO" id="GO:0006890">
    <property type="term" value="P:retrograde vesicle-mediated transport, Golgi to endoplasmic reticulum"/>
    <property type="evidence" value="ECO:0007669"/>
    <property type="project" value="TreeGrafter"/>
</dbReference>
<evidence type="ECO:0000313" key="10">
    <source>
        <dbReference type="EMBL" id="CAG9311451.1"/>
    </source>
</evidence>
<keyword evidence="11" id="KW-1185">Reference proteome</keyword>
<dbReference type="InterPro" id="IPR019335">
    <property type="entry name" value="COG7"/>
</dbReference>
<evidence type="ECO:0000256" key="3">
    <source>
        <dbReference type="ARBA" id="ARBA00020984"/>
    </source>
</evidence>
<evidence type="ECO:0000256" key="6">
    <source>
        <dbReference type="ARBA" id="ARBA00023034"/>
    </source>
</evidence>
<evidence type="ECO:0000256" key="1">
    <source>
        <dbReference type="ARBA" id="ARBA00004395"/>
    </source>
</evidence>
<dbReference type="AlphaFoldDB" id="A0AAU9IDK6"/>
<organism evidence="10 11">
    <name type="scientific">Blepharisma stoltei</name>
    <dbReference type="NCBI Taxonomy" id="1481888"/>
    <lineage>
        <taxon>Eukaryota</taxon>
        <taxon>Sar</taxon>
        <taxon>Alveolata</taxon>
        <taxon>Ciliophora</taxon>
        <taxon>Postciliodesmatophora</taxon>
        <taxon>Heterotrichea</taxon>
        <taxon>Heterotrichida</taxon>
        <taxon>Blepharismidae</taxon>
        <taxon>Blepharisma</taxon>
    </lineage>
</organism>
<comment type="subcellular location">
    <subcellularLocation>
        <location evidence="1">Golgi apparatus membrane</location>
        <topology evidence="1">Peripheral membrane protein</topology>
    </subcellularLocation>
</comment>